<sequence>MASSFISRWSQRKIEESQQESKDIREHVSDEKLNSEAEIVKAEPVNSVNEEAEQQSNLEREQSTDNVEGTGFAETASTTETDVPQEMSIANLLVSEASESIKKAALRKLFLSEEFNVRDGLDDYDDDYSNLKTLSEGVADKLRDWVNDKPEEEEEVSEEGAEEALLDDHSHSTESAQEPPQEANSDLLDSETDPVEVPESNALSEDEDSNVRQNIPHEK</sequence>
<dbReference type="Proteomes" id="UP001169719">
    <property type="component" value="Unassembled WGS sequence"/>
</dbReference>
<comment type="caution">
    <text evidence="2">The sequence shown here is derived from an EMBL/GenBank/DDBJ whole genome shotgun (WGS) entry which is preliminary data.</text>
</comment>
<keyword evidence="3" id="KW-1185">Reference proteome</keyword>
<dbReference type="Pfam" id="PF11748">
    <property type="entry name" value="DUF3306"/>
    <property type="match status" value="1"/>
</dbReference>
<gene>
    <name evidence="2" type="ORF">QWJ08_19780</name>
</gene>
<organism evidence="2 3">
    <name type="scientific">Vibrio agarivorans</name>
    <dbReference type="NCBI Taxonomy" id="153622"/>
    <lineage>
        <taxon>Bacteria</taxon>
        <taxon>Pseudomonadati</taxon>
        <taxon>Pseudomonadota</taxon>
        <taxon>Gammaproteobacteria</taxon>
        <taxon>Vibrionales</taxon>
        <taxon>Vibrionaceae</taxon>
        <taxon>Vibrio</taxon>
    </lineage>
</organism>
<evidence type="ECO:0000313" key="2">
    <source>
        <dbReference type="EMBL" id="MDN2483590.1"/>
    </source>
</evidence>
<name>A0ABT7Y6L9_9VIBR</name>
<evidence type="ECO:0000256" key="1">
    <source>
        <dbReference type="SAM" id="MobiDB-lite"/>
    </source>
</evidence>
<dbReference type="RefSeq" id="WP_289963660.1">
    <property type="nucleotide sequence ID" value="NZ_JAUEOZ010000002.1"/>
</dbReference>
<feature type="compositionally biased region" description="Polar residues" evidence="1">
    <location>
        <begin position="46"/>
        <end position="57"/>
    </location>
</feature>
<feature type="compositionally biased region" description="Acidic residues" evidence="1">
    <location>
        <begin position="150"/>
        <end position="165"/>
    </location>
</feature>
<feature type="compositionally biased region" description="Basic and acidic residues" evidence="1">
    <location>
        <begin position="12"/>
        <end position="41"/>
    </location>
</feature>
<accession>A0ABT7Y6L9</accession>
<dbReference type="InterPro" id="IPR021735">
    <property type="entry name" value="DUF3306"/>
</dbReference>
<evidence type="ECO:0000313" key="3">
    <source>
        <dbReference type="Proteomes" id="UP001169719"/>
    </source>
</evidence>
<feature type="compositionally biased region" description="Polar residues" evidence="1">
    <location>
        <begin position="173"/>
        <end position="184"/>
    </location>
</feature>
<proteinExistence type="predicted"/>
<dbReference type="EMBL" id="JAUEOZ010000002">
    <property type="protein sequence ID" value="MDN2483590.1"/>
    <property type="molecule type" value="Genomic_DNA"/>
</dbReference>
<feature type="region of interest" description="Disordered" evidence="1">
    <location>
        <begin position="147"/>
        <end position="219"/>
    </location>
</feature>
<reference evidence="2" key="1">
    <citation type="submission" date="2024-05" db="EMBL/GenBank/DDBJ databases">
        <title>Genome Sequences of Four Agar- Degrading Marine Bacteria.</title>
        <authorList>
            <person name="Phillips E.K."/>
            <person name="Shaffer J.C."/>
            <person name="Henson M.W."/>
            <person name="Temperton B."/>
            <person name="Thrash C.J."/>
            <person name="Martin M.O."/>
        </authorList>
    </citation>
    <scope>NUCLEOTIDE SEQUENCE</scope>
    <source>
        <strain evidence="2">EKP203</strain>
    </source>
</reference>
<feature type="region of interest" description="Disordered" evidence="1">
    <location>
        <begin position="1"/>
        <end position="84"/>
    </location>
</feature>
<protein>
    <submittedName>
        <fullName evidence="2">DUF3306 domain-containing protein</fullName>
    </submittedName>
</protein>